<evidence type="ECO:0000256" key="1">
    <source>
        <dbReference type="ARBA" id="ARBA00006194"/>
    </source>
</evidence>
<keyword evidence="4" id="KW-0694">RNA-binding</keyword>
<organism evidence="6 7">
    <name type="scientific">Candidatus Harrisonbacteria bacterium CG10_big_fil_rev_8_21_14_0_10_49_15</name>
    <dbReference type="NCBI Taxonomy" id="1974587"/>
    <lineage>
        <taxon>Bacteria</taxon>
        <taxon>Candidatus Harrisoniibacteriota</taxon>
    </lineage>
</organism>
<dbReference type="InterPro" id="IPR036967">
    <property type="entry name" value="Ribosomal_uS11_sf"/>
</dbReference>
<dbReference type="NCBIfam" id="NF003698">
    <property type="entry name" value="PRK05309.1"/>
    <property type="match status" value="1"/>
</dbReference>
<dbReference type="GO" id="GO:1990904">
    <property type="term" value="C:ribonucleoprotein complex"/>
    <property type="evidence" value="ECO:0007669"/>
    <property type="project" value="UniProtKB-KW"/>
</dbReference>
<evidence type="ECO:0000313" key="7">
    <source>
        <dbReference type="Proteomes" id="UP000229526"/>
    </source>
</evidence>
<feature type="region of interest" description="Disordered" evidence="5">
    <location>
        <begin position="1"/>
        <end position="35"/>
    </location>
</feature>
<dbReference type="HAMAP" id="MF_01310">
    <property type="entry name" value="Ribosomal_uS11"/>
    <property type="match status" value="1"/>
</dbReference>
<feature type="compositionally biased region" description="Basic and acidic residues" evidence="5">
    <location>
        <begin position="7"/>
        <end position="19"/>
    </location>
</feature>
<sequence length="150" mass="15916">MGKKKVAKQDDQALLKETSDMESAISSSASKKVSKKMGNGRVYVKASYNNTVISVTDEKGNVVAWGTAGALGFKGPKKATPFASSKIVAALTDKLKKAGLENITMYLNGMGGGRDSAMRSFANQGFTIDAIHDVTPIPHNGPKAKKVRRV</sequence>
<evidence type="ECO:0000256" key="2">
    <source>
        <dbReference type="ARBA" id="ARBA00022980"/>
    </source>
</evidence>
<dbReference type="Pfam" id="PF00411">
    <property type="entry name" value="Ribosomal_S11"/>
    <property type="match status" value="1"/>
</dbReference>
<evidence type="ECO:0000313" key="6">
    <source>
        <dbReference type="EMBL" id="PIR86645.1"/>
    </source>
</evidence>
<dbReference type="AlphaFoldDB" id="A0A2H0ULI2"/>
<gene>
    <name evidence="4" type="primary">rpsK</name>
    <name evidence="6" type="ORF">COU11_03990</name>
</gene>
<comment type="subunit">
    <text evidence="4">Part of the 30S ribosomal subunit. Interacts with proteins S7 and S18. Binds to IF-3.</text>
</comment>
<comment type="similarity">
    <text evidence="1 4">Belongs to the universal ribosomal protein uS11 family.</text>
</comment>
<dbReference type="GO" id="GO:0006412">
    <property type="term" value="P:translation"/>
    <property type="evidence" value="ECO:0007669"/>
    <property type="project" value="UniProtKB-UniRule"/>
</dbReference>
<evidence type="ECO:0000256" key="3">
    <source>
        <dbReference type="ARBA" id="ARBA00023274"/>
    </source>
</evidence>
<dbReference type="InterPro" id="IPR001971">
    <property type="entry name" value="Ribosomal_uS11"/>
</dbReference>
<proteinExistence type="inferred from homology"/>
<dbReference type="PIRSF" id="PIRSF002131">
    <property type="entry name" value="Ribosomal_S11"/>
    <property type="match status" value="1"/>
</dbReference>
<reference evidence="7" key="1">
    <citation type="submission" date="2017-09" db="EMBL/GenBank/DDBJ databases">
        <title>Depth-based differentiation of microbial function through sediment-hosted aquifers and enrichment of novel symbionts in the deep terrestrial subsurface.</title>
        <authorList>
            <person name="Probst A.J."/>
            <person name="Ladd B."/>
            <person name="Jarett J.K."/>
            <person name="Geller-Mcgrath D.E."/>
            <person name="Sieber C.M.K."/>
            <person name="Emerson J.B."/>
            <person name="Anantharaman K."/>
            <person name="Thomas B.C."/>
            <person name="Malmstrom R."/>
            <person name="Stieglmeier M."/>
            <person name="Klingl A."/>
            <person name="Woyke T."/>
            <person name="Ryan C.M."/>
            <person name="Banfield J.F."/>
        </authorList>
    </citation>
    <scope>NUCLEOTIDE SEQUENCE [LARGE SCALE GENOMIC DNA]</scope>
</reference>
<dbReference type="Gene3D" id="3.30.420.80">
    <property type="entry name" value="Ribosomal protein S11"/>
    <property type="match status" value="1"/>
</dbReference>
<dbReference type="GO" id="GO:0005840">
    <property type="term" value="C:ribosome"/>
    <property type="evidence" value="ECO:0007669"/>
    <property type="project" value="UniProtKB-KW"/>
</dbReference>
<keyword evidence="3 4" id="KW-0687">Ribonucleoprotein</keyword>
<dbReference type="GO" id="GO:0003735">
    <property type="term" value="F:structural constituent of ribosome"/>
    <property type="evidence" value="ECO:0007669"/>
    <property type="project" value="InterPro"/>
</dbReference>
<keyword evidence="2 4" id="KW-0689">Ribosomal protein</keyword>
<evidence type="ECO:0000256" key="4">
    <source>
        <dbReference type="HAMAP-Rule" id="MF_01310"/>
    </source>
</evidence>
<comment type="caution">
    <text evidence="6">The sequence shown here is derived from an EMBL/GenBank/DDBJ whole genome shotgun (WGS) entry which is preliminary data.</text>
</comment>
<accession>A0A2H0ULI2</accession>
<dbReference type="PANTHER" id="PTHR11759">
    <property type="entry name" value="40S RIBOSOMAL PROTEIN S14/30S RIBOSOMAL PROTEIN S11"/>
    <property type="match status" value="1"/>
</dbReference>
<keyword evidence="4" id="KW-0699">rRNA-binding</keyword>
<name>A0A2H0ULI2_9BACT</name>
<dbReference type="SUPFAM" id="SSF53137">
    <property type="entry name" value="Translational machinery components"/>
    <property type="match status" value="1"/>
</dbReference>
<dbReference type="EMBL" id="PFBD01000028">
    <property type="protein sequence ID" value="PIR86645.1"/>
    <property type="molecule type" value="Genomic_DNA"/>
</dbReference>
<comment type="function">
    <text evidence="4">Located on the platform of the 30S subunit, it bridges several disparate RNA helices of the 16S rRNA. Forms part of the Shine-Dalgarno cleft in the 70S ribosome.</text>
</comment>
<evidence type="ECO:0000256" key="5">
    <source>
        <dbReference type="SAM" id="MobiDB-lite"/>
    </source>
</evidence>
<protein>
    <recommendedName>
        <fullName evidence="4">Small ribosomal subunit protein uS11</fullName>
    </recommendedName>
</protein>
<dbReference type="Proteomes" id="UP000229526">
    <property type="component" value="Unassembled WGS sequence"/>
</dbReference>
<dbReference type="GO" id="GO:0019843">
    <property type="term" value="F:rRNA binding"/>
    <property type="evidence" value="ECO:0007669"/>
    <property type="project" value="UniProtKB-UniRule"/>
</dbReference>